<dbReference type="EMBL" id="CP084166">
    <property type="protein sequence ID" value="UJG40329.1"/>
    <property type="molecule type" value="Genomic_DNA"/>
</dbReference>
<keyword evidence="1 2" id="KW-0129">CBS domain</keyword>
<evidence type="ECO:0000313" key="5">
    <source>
        <dbReference type="EMBL" id="UJG40329.1"/>
    </source>
</evidence>
<sequence length="199" mass="22326">MKTLFDKSKFDMKVEEIMTKGVISVAPKASAEVCAKLMIDNKIGSVVVIDSSKKILGIITKENLIKHVIAQNASPEEVKAFEIMSAPVITARETITISEAMRKMFKENIRHLVITDSQGFVIGICTDTDLFKVVPTLILIEKEYLQLMRNEEEDTKNEELVSGYCDDCGEYSDSLMEIDGQFKCPRCVPEDINIMPPEI</sequence>
<dbReference type="PANTHER" id="PTHR43080">
    <property type="entry name" value="CBS DOMAIN-CONTAINING PROTEIN CBSX3, MITOCHONDRIAL"/>
    <property type="match status" value="1"/>
</dbReference>
<feature type="domain" description="CBS" evidence="3">
    <location>
        <begin position="84"/>
        <end position="143"/>
    </location>
</feature>
<name>A0A9Y1BJU4_9ARCH</name>
<proteinExistence type="predicted"/>
<dbReference type="PROSITE" id="PS51901">
    <property type="entry name" value="ACP_MB"/>
    <property type="match status" value="1"/>
</dbReference>
<reference evidence="5" key="1">
    <citation type="journal article" date="2022" name="Nat. Microbiol.">
        <title>Unique mobile elements and scalable gene flow at the prokaryote-eukaryote boundary revealed by circularized Asgard archaea genomes.</title>
        <authorList>
            <person name="Wu F."/>
            <person name="Speth D.R."/>
            <person name="Philosof A."/>
            <person name="Cremiere A."/>
            <person name="Narayanan A."/>
            <person name="Barco R.A."/>
            <person name="Connon S.A."/>
            <person name="Amend J.P."/>
            <person name="Antoshechkin I.A."/>
            <person name="Orphan V.J."/>
        </authorList>
    </citation>
    <scope>NUCLEOTIDE SEQUENCE</scope>
    <source>
        <strain evidence="5">PM71</strain>
    </source>
</reference>
<evidence type="ECO:0000256" key="1">
    <source>
        <dbReference type="ARBA" id="ARBA00023122"/>
    </source>
</evidence>
<gene>
    <name evidence="5" type="ORF">K9W45_10865</name>
</gene>
<feature type="domain" description="ACP-type MB" evidence="4">
    <location>
        <begin position="160"/>
        <end position="194"/>
    </location>
</feature>
<dbReference type="Pfam" id="PF00571">
    <property type="entry name" value="CBS"/>
    <property type="match status" value="2"/>
</dbReference>
<feature type="domain" description="CBS" evidence="3">
    <location>
        <begin position="18"/>
        <end position="74"/>
    </location>
</feature>
<dbReference type="InterPro" id="IPR051257">
    <property type="entry name" value="Diverse_CBS-Domain"/>
</dbReference>
<dbReference type="AlphaFoldDB" id="A0A9Y1BJU4"/>
<accession>A0A9Y1BJU4</accession>
<evidence type="ECO:0000259" key="3">
    <source>
        <dbReference type="PROSITE" id="PS51371"/>
    </source>
</evidence>
<dbReference type="SMART" id="SM00116">
    <property type="entry name" value="CBS"/>
    <property type="match status" value="2"/>
</dbReference>
<dbReference type="Gene3D" id="3.10.580.10">
    <property type="entry name" value="CBS-domain"/>
    <property type="match status" value="1"/>
</dbReference>
<dbReference type="PANTHER" id="PTHR43080:SF2">
    <property type="entry name" value="CBS DOMAIN-CONTAINING PROTEIN"/>
    <property type="match status" value="1"/>
</dbReference>
<dbReference type="SUPFAM" id="SSF54631">
    <property type="entry name" value="CBS-domain pair"/>
    <property type="match status" value="1"/>
</dbReference>
<dbReference type="InterPro" id="IPR044065">
    <property type="entry name" value="ACP_MB"/>
</dbReference>
<dbReference type="InterPro" id="IPR000644">
    <property type="entry name" value="CBS_dom"/>
</dbReference>
<protein>
    <submittedName>
        <fullName evidence="5">CBS domain-containing protein</fullName>
    </submittedName>
</protein>
<dbReference type="InterPro" id="IPR046342">
    <property type="entry name" value="CBS_dom_sf"/>
</dbReference>
<evidence type="ECO:0000256" key="2">
    <source>
        <dbReference type="PROSITE-ProRule" id="PRU00703"/>
    </source>
</evidence>
<dbReference type="PROSITE" id="PS51371">
    <property type="entry name" value="CBS"/>
    <property type="match status" value="2"/>
</dbReference>
<evidence type="ECO:0000259" key="4">
    <source>
        <dbReference type="PROSITE" id="PS51901"/>
    </source>
</evidence>
<organism evidence="5">
    <name type="scientific">Candidatus Heimdallarchaeum aukensis</name>
    <dbReference type="NCBI Taxonomy" id="2876573"/>
    <lineage>
        <taxon>Archaea</taxon>
        <taxon>Promethearchaeati</taxon>
        <taxon>Candidatus Heimdallarchaeota</taxon>
        <taxon>Candidatus Heimdallarchaeia (ex Rinke et al. 2021) (nom. nud.)</taxon>
        <taxon>Candidatus Heimdallarchaeales</taxon>
        <taxon>Candidatus Heimdallarchaeaceae</taxon>
        <taxon>Candidatus Heimdallarchaeum</taxon>
    </lineage>
</organism>
<dbReference type="Proteomes" id="UP001201020">
    <property type="component" value="Chromosome"/>
</dbReference>